<comment type="caution">
    <text evidence="11">The sequence shown here is derived from an EMBL/GenBank/DDBJ whole genome shotgun (WGS) entry which is preliminary data.</text>
</comment>
<accession>A0A7V0NE55</accession>
<dbReference type="InterPro" id="IPR004821">
    <property type="entry name" value="Cyt_trans-like"/>
</dbReference>
<dbReference type="GO" id="GO:0005524">
    <property type="term" value="F:ATP binding"/>
    <property type="evidence" value="ECO:0007669"/>
    <property type="project" value="UniProtKB-KW"/>
</dbReference>
<keyword evidence="1" id="KW-0963">Cytoplasm</keyword>
<reference evidence="11" key="1">
    <citation type="journal article" date="2020" name="mSystems">
        <title>Genome- and Community-Level Interaction Insights into Carbon Utilization and Element Cycling Functions of Hydrothermarchaeota in Hydrothermal Sediment.</title>
        <authorList>
            <person name="Zhou Z."/>
            <person name="Liu Y."/>
            <person name="Xu W."/>
            <person name="Pan J."/>
            <person name="Luo Z.H."/>
            <person name="Li M."/>
        </authorList>
    </citation>
    <scope>NUCLEOTIDE SEQUENCE [LARGE SCALE GENOMIC DNA]</scope>
    <source>
        <strain evidence="11">HyVt-113</strain>
    </source>
</reference>
<dbReference type="GO" id="GO:0015937">
    <property type="term" value="P:coenzyme A biosynthetic process"/>
    <property type="evidence" value="ECO:0007669"/>
    <property type="project" value="UniProtKB-UniRule"/>
</dbReference>
<evidence type="ECO:0000256" key="8">
    <source>
        <dbReference type="ARBA" id="ARBA00029346"/>
    </source>
</evidence>
<protein>
    <recommendedName>
        <fullName evidence="9">Pantetheine-phosphate adenylyltransferase</fullName>
        <ecNumber evidence="9">2.7.7.3</ecNumber>
    </recommendedName>
</protein>
<dbReference type="SUPFAM" id="SSF52374">
    <property type="entry name" value="Nucleotidylyl transferase"/>
    <property type="match status" value="1"/>
</dbReference>
<name>A0A7V0NE55_DESA2</name>
<keyword evidence="2 11" id="KW-0808">Transferase</keyword>
<dbReference type="PANTHER" id="PTHR21342:SF1">
    <property type="entry name" value="PHOSPHOPANTETHEINE ADENYLYLTRANSFERASE"/>
    <property type="match status" value="1"/>
</dbReference>
<dbReference type="EC" id="2.7.7.3" evidence="9"/>
<dbReference type="PRINTS" id="PR01020">
    <property type="entry name" value="LPSBIOSNTHSS"/>
</dbReference>
<evidence type="ECO:0000256" key="9">
    <source>
        <dbReference type="NCBIfam" id="TIGR01510"/>
    </source>
</evidence>
<evidence type="ECO:0000256" key="3">
    <source>
        <dbReference type="ARBA" id="ARBA00022695"/>
    </source>
</evidence>
<sequence>MQRIAVYAGSFDPITNGHISLIRRALQIFDKIIVAIAVNPEKKPLFTLKERLEITKQAIIETIPEYQRVEVDYFEGLLVDYVQKRGSNIILRGLRAVSDFDYELQLALMNRRLNRNI</sequence>
<keyword evidence="7" id="KW-0173">Coenzyme A biosynthesis</keyword>
<dbReference type="GO" id="GO:0004595">
    <property type="term" value="F:pantetheine-phosphate adenylyltransferase activity"/>
    <property type="evidence" value="ECO:0007669"/>
    <property type="project" value="UniProtKB-UniRule"/>
</dbReference>
<dbReference type="NCBIfam" id="TIGR00125">
    <property type="entry name" value="cyt_tran_rel"/>
    <property type="match status" value="1"/>
</dbReference>
<feature type="domain" description="Cytidyltransferase-like" evidence="10">
    <location>
        <begin position="6"/>
        <end position="114"/>
    </location>
</feature>
<dbReference type="InterPro" id="IPR014729">
    <property type="entry name" value="Rossmann-like_a/b/a_fold"/>
</dbReference>
<evidence type="ECO:0000256" key="2">
    <source>
        <dbReference type="ARBA" id="ARBA00022679"/>
    </source>
</evidence>
<feature type="non-terminal residue" evidence="11">
    <location>
        <position position="117"/>
    </location>
</feature>
<keyword evidence="6" id="KW-0460">Magnesium</keyword>
<comment type="catalytic activity">
    <reaction evidence="8">
        <text>(R)-4'-phosphopantetheine + ATP + H(+) = 3'-dephospho-CoA + diphosphate</text>
        <dbReference type="Rhea" id="RHEA:19801"/>
        <dbReference type="ChEBI" id="CHEBI:15378"/>
        <dbReference type="ChEBI" id="CHEBI:30616"/>
        <dbReference type="ChEBI" id="CHEBI:33019"/>
        <dbReference type="ChEBI" id="CHEBI:57328"/>
        <dbReference type="ChEBI" id="CHEBI:61723"/>
        <dbReference type="EC" id="2.7.7.3"/>
    </reaction>
</comment>
<dbReference type="HAMAP" id="MF_00151">
    <property type="entry name" value="PPAT_bact"/>
    <property type="match status" value="1"/>
</dbReference>
<evidence type="ECO:0000256" key="1">
    <source>
        <dbReference type="ARBA" id="ARBA00022490"/>
    </source>
</evidence>
<dbReference type="Proteomes" id="UP000885706">
    <property type="component" value="Unassembled WGS sequence"/>
</dbReference>
<keyword evidence="3 11" id="KW-0548">Nucleotidyltransferase</keyword>
<evidence type="ECO:0000259" key="10">
    <source>
        <dbReference type="Pfam" id="PF01467"/>
    </source>
</evidence>
<dbReference type="AlphaFoldDB" id="A0A7V0NE55"/>
<dbReference type="PANTHER" id="PTHR21342">
    <property type="entry name" value="PHOSPHOPANTETHEINE ADENYLYLTRANSFERASE"/>
    <property type="match status" value="1"/>
</dbReference>
<evidence type="ECO:0000256" key="4">
    <source>
        <dbReference type="ARBA" id="ARBA00022741"/>
    </source>
</evidence>
<proteinExistence type="inferred from homology"/>
<evidence type="ECO:0000256" key="7">
    <source>
        <dbReference type="ARBA" id="ARBA00022993"/>
    </source>
</evidence>
<dbReference type="NCBIfam" id="TIGR01510">
    <property type="entry name" value="coaD_prev_kdtB"/>
    <property type="match status" value="1"/>
</dbReference>
<organism evidence="11">
    <name type="scientific">Desulfofervidus auxilii</name>
    <dbReference type="NCBI Taxonomy" id="1621989"/>
    <lineage>
        <taxon>Bacteria</taxon>
        <taxon>Pseudomonadati</taxon>
        <taxon>Thermodesulfobacteriota</taxon>
        <taxon>Candidatus Desulfofervidia</taxon>
        <taxon>Candidatus Desulfofervidales</taxon>
        <taxon>Candidatus Desulfofervidaceae</taxon>
        <taxon>Candidatus Desulfofervidus</taxon>
    </lineage>
</organism>
<evidence type="ECO:0000256" key="6">
    <source>
        <dbReference type="ARBA" id="ARBA00022842"/>
    </source>
</evidence>
<dbReference type="EMBL" id="DQWQ01000020">
    <property type="protein sequence ID" value="HDD35240.1"/>
    <property type="molecule type" value="Genomic_DNA"/>
</dbReference>
<dbReference type="InterPro" id="IPR001980">
    <property type="entry name" value="PPAT"/>
</dbReference>
<evidence type="ECO:0000256" key="5">
    <source>
        <dbReference type="ARBA" id="ARBA00022840"/>
    </source>
</evidence>
<gene>
    <name evidence="11" type="ORF">ENF30_00400</name>
</gene>
<dbReference type="Gene3D" id="3.40.50.620">
    <property type="entry name" value="HUPs"/>
    <property type="match status" value="1"/>
</dbReference>
<keyword evidence="5" id="KW-0067">ATP-binding</keyword>
<dbReference type="Pfam" id="PF01467">
    <property type="entry name" value="CTP_transf_like"/>
    <property type="match status" value="1"/>
</dbReference>
<keyword evidence="4" id="KW-0547">Nucleotide-binding</keyword>
<evidence type="ECO:0000313" key="11">
    <source>
        <dbReference type="EMBL" id="HDD35240.1"/>
    </source>
</evidence>